<protein>
    <recommendedName>
        <fullName evidence="1">PIN-like domain-containing protein</fullName>
    </recommendedName>
</protein>
<keyword evidence="3" id="KW-1185">Reference proteome</keyword>
<proteinExistence type="predicted"/>
<dbReference type="eggNOG" id="COG1432">
    <property type="taxonomic scope" value="Bacteria"/>
</dbReference>
<dbReference type="STRING" id="398767.Glov_3561"/>
<dbReference type="Pfam" id="PF18475">
    <property type="entry name" value="PIN7"/>
    <property type="match status" value="1"/>
</dbReference>
<dbReference type="OrthoDB" id="9791898at2"/>
<dbReference type="EMBL" id="CP001089">
    <property type="protein sequence ID" value="ACD97262.1"/>
    <property type="molecule type" value="Genomic_DNA"/>
</dbReference>
<organism evidence="2 3">
    <name type="scientific">Trichlorobacter lovleyi (strain ATCC BAA-1151 / DSM 17278 / SZ)</name>
    <name type="common">Geobacter lovleyi</name>
    <dbReference type="NCBI Taxonomy" id="398767"/>
    <lineage>
        <taxon>Bacteria</taxon>
        <taxon>Pseudomonadati</taxon>
        <taxon>Thermodesulfobacteriota</taxon>
        <taxon>Desulfuromonadia</taxon>
        <taxon>Geobacterales</taxon>
        <taxon>Geobacteraceae</taxon>
        <taxon>Trichlorobacter</taxon>
    </lineage>
</organism>
<reference evidence="2 3" key="1">
    <citation type="submission" date="2008-05" db="EMBL/GenBank/DDBJ databases">
        <title>Complete sequence of chromosome of Geobacter lovleyi SZ.</title>
        <authorList>
            <consortium name="US DOE Joint Genome Institute"/>
            <person name="Lucas S."/>
            <person name="Copeland A."/>
            <person name="Lapidus A."/>
            <person name="Glavina del Rio T."/>
            <person name="Dalin E."/>
            <person name="Tice H."/>
            <person name="Bruce D."/>
            <person name="Goodwin L."/>
            <person name="Pitluck S."/>
            <person name="Chertkov O."/>
            <person name="Meincke L."/>
            <person name="Brettin T."/>
            <person name="Detter J.C."/>
            <person name="Han C."/>
            <person name="Tapia R."/>
            <person name="Kuske C.R."/>
            <person name="Schmutz J."/>
            <person name="Larimer F."/>
            <person name="Land M."/>
            <person name="Hauser L."/>
            <person name="Kyrpides N."/>
            <person name="Mikhailova N."/>
            <person name="Sung Y."/>
            <person name="Fletcher K.E."/>
            <person name="Ritalahti K.M."/>
            <person name="Loeffler F.E."/>
            <person name="Richardson P."/>
        </authorList>
    </citation>
    <scope>NUCLEOTIDE SEQUENCE [LARGE SCALE GENOMIC DNA]</scope>
    <source>
        <strain evidence="3">ATCC BAA-1151 / DSM 17278 / SZ</strain>
    </source>
</reference>
<name>B3E302_TRIL1</name>
<dbReference type="RefSeq" id="WP_012471580.1">
    <property type="nucleotide sequence ID" value="NC_010814.1"/>
</dbReference>
<gene>
    <name evidence="2" type="ordered locus">Glov_3561</name>
</gene>
<dbReference type="KEGG" id="glo:Glov_3561"/>
<evidence type="ECO:0000259" key="1">
    <source>
        <dbReference type="Pfam" id="PF18475"/>
    </source>
</evidence>
<evidence type="ECO:0000313" key="2">
    <source>
        <dbReference type="EMBL" id="ACD97262.1"/>
    </source>
</evidence>
<feature type="domain" description="PIN-like" evidence="1">
    <location>
        <begin position="7"/>
        <end position="105"/>
    </location>
</feature>
<accession>B3E302</accession>
<sequence>MKNNYVLIDYENVQPEEMDALEKELFSVIVFVGANQAKVTFEVASVLQRMGDRATYIKITGSGKNALDFHIAYYLGKLSEKEPDAYFHIVSKDTGFDLLVEHLKAKKVSVRRVKSVTELPLVKAAISKSSAERVSVVIGILAKSSAARPRTVKTLASAINAMFQKSLTESEIAGIISELSRKGVVVVNQTKVSYVIPGVL</sequence>
<dbReference type="HOGENOM" id="CLU_086011_0_1_7"/>
<dbReference type="InterPro" id="IPR041494">
    <property type="entry name" value="PIN7"/>
</dbReference>
<evidence type="ECO:0000313" key="3">
    <source>
        <dbReference type="Proteomes" id="UP000002420"/>
    </source>
</evidence>
<dbReference type="AlphaFoldDB" id="B3E302"/>
<dbReference type="Proteomes" id="UP000002420">
    <property type="component" value="Chromosome"/>
</dbReference>